<comment type="similarity">
    <text evidence="1">Belongs to the CbxX/CfxQ family.</text>
</comment>
<keyword evidence="2" id="KW-0547">Nucleotide-binding</keyword>
<dbReference type="SUPFAM" id="SSF52540">
    <property type="entry name" value="P-loop containing nucleoside triphosphate hydrolases"/>
    <property type="match status" value="1"/>
</dbReference>
<dbReference type="PRINTS" id="PR00819">
    <property type="entry name" value="CBXCFQXSUPER"/>
</dbReference>
<evidence type="ECO:0000256" key="3">
    <source>
        <dbReference type="ARBA" id="ARBA00022840"/>
    </source>
</evidence>
<evidence type="ECO:0000313" key="6">
    <source>
        <dbReference type="EMBL" id="KMY49530.1"/>
    </source>
</evidence>
<dbReference type="Gene3D" id="3.40.50.300">
    <property type="entry name" value="P-loop containing nucleotide triphosphate hydrolases"/>
    <property type="match status" value="1"/>
</dbReference>
<dbReference type="FunFam" id="3.40.50.300:FF:000216">
    <property type="entry name" value="Type VII secretion ATPase EccA"/>
    <property type="match status" value="1"/>
</dbReference>
<dbReference type="PATRIC" id="fig|1679170.3.peg.1757"/>
<dbReference type="Gene3D" id="1.10.8.60">
    <property type="match status" value="1"/>
</dbReference>
<dbReference type="SMART" id="SM00382">
    <property type="entry name" value="AAA"/>
    <property type="match status" value="1"/>
</dbReference>
<protein>
    <submittedName>
        <fullName evidence="6">Stage V sporulation protein K</fullName>
    </submittedName>
</protein>
<keyword evidence="3" id="KW-0067">ATP-binding</keyword>
<reference evidence="7" key="1">
    <citation type="submission" date="2015-07" db="EMBL/GenBank/DDBJ databases">
        <title>Genome sequencing project for genomic taxonomy and phylogenomics of Bacillus-like bacteria.</title>
        <authorList>
            <person name="Liu B."/>
            <person name="Wang J."/>
            <person name="Zhu Y."/>
            <person name="Liu G."/>
            <person name="Chen Q."/>
            <person name="Chen Z."/>
            <person name="Lan J."/>
            <person name="Che J."/>
            <person name="Ge C."/>
            <person name="Shi H."/>
            <person name="Pan Z."/>
            <person name="Liu X."/>
        </authorList>
    </citation>
    <scope>NUCLEOTIDE SEQUENCE [LARGE SCALE GENOMIC DNA]</scope>
    <source>
        <strain evidence="7">FJAT-27997</strain>
    </source>
</reference>
<dbReference type="CDD" id="cd00009">
    <property type="entry name" value="AAA"/>
    <property type="match status" value="1"/>
</dbReference>
<sequence length="317" mass="36706">MEQPIRKKNNGQINIVLNGQKRKPIPKDPPIRERHDQDIPPQHIALKEMEEELGVLVGMDEMKRMIKEIYAWIYVNKKREERGLKAGRQALHMMFKGNPGTGKTSVARLIGKLFHKMNVLSKGHLIEVERADLVGEYIGHTAQKTRDLIKKAIGGILFIDEAYSLGRGGEKDFGKEAIDTLVKHMEDRQHEFILILAGYSKEMDYFLTLNPGLHSRFPIVVDFPDYSIEQLMEIGQRMIDDREYVLSRDAERKLKEHLIIIKADPRLVSFSNGRYIRNIIEKSIRSQAMRLLIEDSYERGDLVTLRSQDLVFEEDED</sequence>
<evidence type="ECO:0000259" key="5">
    <source>
        <dbReference type="SMART" id="SM00382"/>
    </source>
</evidence>
<dbReference type="InterPro" id="IPR000641">
    <property type="entry name" value="CbxX/CfxQ"/>
</dbReference>
<dbReference type="InterPro" id="IPR041627">
    <property type="entry name" value="AAA_lid_6"/>
</dbReference>
<dbReference type="InterPro" id="IPR003593">
    <property type="entry name" value="AAA+_ATPase"/>
</dbReference>
<dbReference type="OrthoDB" id="9806903at2"/>
<evidence type="ECO:0000256" key="4">
    <source>
        <dbReference type="SAM" id="MobiDB-lite"/>
    </source>
</evidence>
<evidence type="ECO:0000256" key="1">
    <source>
        <dbReference type="ARBA" id="ARBA00010378"/>
    </source>
</evidence>
<dbReference type="PANTHER" id="PTHR43392">
    <property type="entry name" value="AAA-TYPE ATPASE FAMILY PROTEIN / ANKYRIN REPEAT FAMILY PROTEIN"/>
    <property type="match status" value="1"/>
</dbReference>
<dbReference type="InterPro" id="IPR027417">
    <property type="entry name" value="P-loop_NTPase"/>
</dbReference>
<comment type="caution">
    <text evidence="6">The sequence shown here is derived from an EMBL/GenBank/DDBJ whole genome shotgun (WGS) entry which is preliminary data.</text>
</comment>
<accession>A0A0K9GSC3</accession>
<dbReference type="STRING" id="1679170.AC625_08215"/>
<dbReference type="AlphaFoldDB" id="A0A0K9GSC3"/>
<proteinExistence type="inferred from homology"/>
<organism evidence="6 7">
    <name type="scientific">Peribacillus loiseleuriae</name>
    <dbReference type="NCBI Taxonomy" id="1679170"/>
    <lineage>
        <taxon>Bacteria</taxon>
        <taxon>Bacillati</taxon>
        <taxon>Bacillota</taxon>
        <taxon>Bacilli</taxon>
        <taxon>Bacillales</taxon>
        <taxon>Bacillaceae</taxon>
        <taxon>Peribacillus</taxon>
    </lineage>
</organism>
<evidence type="ECO:0000256" key="2">
    <source>
        <dbReference type="ARBA" id="ARBA00022741"/>
    </source>
</evidence>
<dbReference type="EMBL" id="LFZW01000001">
    <property type="protein sequence ID" value="KMY49530.1"/>
    <property type="molecule type" value="Genomic_DNA"/>
</dbReference>
<dbReference type="Pfam" id="PF00004">
    <property type="entry name" value="AAA"/>
    <property type="match status" value="1"/>
</dbReference>
<dbReference type="PANTHER" id="PTHR43392:SF2">
    <property type="entry name" value="AAA-TYPE ATPASE FAMILY PROTEIN _ ANKYRIN REPEAT FAMILY PROTEIN"/>
    <property type="match status" value="1"/>
</dbReference>
<dbReference type="GO" id="GO:0016887">
    <property type="term" value="F:ATP hydrolysis activity"/>
    <property type="evidence" value="ECO:0007669"/>
    <property type="project" value="InterPro"/>
</dbReference>
<feature type="domain" description="AAA+ ATPase" evidence="5">
    <location>
        <begin position="89"/>
        <end position="225"/>
    </location>
</feature>
<dbReference type="InterPro" id="IPR050773">
    <property type="entry name" value="CbxX/CfxQ_RuBisCO_ESX"/>
</dbReference>
<dbReference type="InterPro" id="IPR014232">
    <property type="entry name" value="Spore_V_K"/>
</dbReference>
<evidence type="ECO:0000313" key="7">
    <source>
        <dbReference type="Proteomes" id="UP000037146"/>
    </source>
</evidence>
<gene>
    <name evidence="6" type="ORF">AC625_08215</name>
</gene>
<dbReference type="Pfam" id="PF17866">
    <property type="entry name" value="AAA_lid_6"/>
    <property type="match status" value="1"/>
</dbReference>
<dbReference type="NCBIfam" id="TIGR02881">
    <property type="entry name" value="spore_V_K"/>
    <property type="match status" value="1"/>
</dbReference>
<dbReference type="Proteomes" id="UP000037146">
    <property type="component" value="Unassembled WGS sequence"/>
</dbReference>
<keyword evidence="7" id="KW-1185">Reference proteome</keyword>
<feature type="compositionally biased region" description="Basic and acidic residues" evidence="4">
    <location>
        <begin position="25"/>
        <end position="36"/>
    </location>
</feature>
<dbReference type="InterPro" id="IPR003959">
    <property type="entry name" value="ATPase_AAA_core"/>
</dbReference>
<feature type="region of interest" description="Disordered" evidence="4">
    <location>
        <begin position="1"/>
        <end position="36"/>
    </location>
</feature>
<dbReference type="GO" id="GO:0005524">
    <property type="term" value="F:ATP binding"/>
    <property type="evidence" value="ECO:0007669"/>
    <property type="project" value="UniProtKB-KW"/>
</dbReference>
<dbReference type="RefSeq" id="WP_049680862.1">
    <property type="nucleotide sequence ID" value="NZ_LFZW01000001.1"/>
</dbReference>
<name>A0A0K9GSC3_9BACI</name>